<evidence type="ECO:0000256" key="2">
    <source>
        <dbReference type="SAM" id="SignalP"/>
    </source>
</evidence>
<keyword evidence="2" id="KW-0732">Signal</keyword>
<dbReference type="EMBL" id="JAOQJX010000007">
    <property type="protein sequence ID" value="MCU6747237.1"/>
    <property type="molecule type" value="Genomic_DNA"/>
</dbReference>
<evidence type="ECO:0008006" key="5">
    <source>
        <dbReference type="Google" id="ProtNLM"/>
    </source>
</evidence>
<feature type="transmembrane region" description="Helical" evidence="1">
    <location>
        <begin position="681"/>
        <end position="700"/>
    </location>
</feature>
<organism evidence="3 4">
    <name type="scientific">Faecalicatena acetigenes</name>
    <dbReference type="NCBI Taxonomy" id="2981790"/>
    <lineage>
        <taxon>Bacteria</taxon>
        <taxon>Bacillati</taxon>
        <taxon>Bacillota</taxon>
        <taxon>Clostridia</taxon>
        <taxon>Lachnospirales</taxon>
        <taxon>Lachnospiraceae</taxon>
        <taxon>Faecalicatena</taxon>
    </lineage>
</organism>
<evidence type="ECO:0000313" key="4">
    <source>
        <dbReference type="Proteomes" id="UP001652394"/>
    </source>
</evidence>
<reference evidence="3 4" key="1">
    <citation type="journal article" date="2021" name="ISME Commun">
        <title>Automated analysis of genomic sequences facilitates high-throughput and comprehensive description of bacteria.</title>
        <authorList>
            <person name="Hitch T.C.A."/>
        </authorList>
    </citation>
    <scope>NUCLEOTIDE SEQUENCE [LARGE SCALE GENOMIC DNA]</scope>
    <source>
        <strain evidence="3 4">H2_18</strain>
    </source>
</reference>
<proteinExistence type="predicted"/>
<protein>
    <recommendedName>
        <fullName evidence="5">Gram-positive cocci surface proteins LPxTG domain-containing protein</fullName>
    </recommendedName>
</protein>
<dbReference type="InterPro" id="IPR012332">
    <property type="entry name" value="Autotransporter_pectin_lyase_C"/>
</dbReference>
<dbReference type="RefSeq" id="WP_267304018.1">
    <property type="nucleotide sequence ID" value="NZ_JAOQJX010000007.1"/>
</dbReference>
<sequence>MKAKRKILSILLGVCLAFMLVPTTAFAAGEAAFEVIDTEGNTTQYATVQEARKAMKDGYTLKLLKDYVSTPDYNFGISIDGKIRGITIDLNGCNVTSNQNNGYALKLEQNYGGARDNTVTIKNSGNKQSVLASSGYQITTRSGDSQYTQIVNLEGDIAFQNVAEGVEPLGIKLGTGAKLLDTESARALISKGGFSVKEADGNAYIYGSCANAAGKSADGNITLLHDYEGNENISSGSKDAVLNLDGHTYTYTGNEAAIAVNYPNVTFTVKGGKVSAVGEATDGAHLIGAPNASNMNNRGLILEGVELTVAGDAYGIITNGTETGNRVTLKDSTLNVVNGVGIYFPSDGEVRIENSVINAKHTGVQLCAGNLTITGETAITVTGQPQEKTDGDGAITDGAAVSIVNRDGYKKLGTVNIENGVFNSAADVEAVKAYSFNNTDKIEGEWPEAGTVVEVTGGSFSSDIAEDIINSDMQATITSKGETRFVIGKTVIEQAVKALEEGDKITFTKAADDTKITFPEGVEITNSTGKDMTVNGDTIEGGETATVHVWDTKYTIDKEATCTENGSKSIHCTDPNCTEKKDVQIIPAAHKLENVAAQEATCKTEGIKAHQHCTACGKNFLNGEEVTADELKIAKLAHAYTDGKCTVCGAADPNYDPESSTPSKLNDNKNIPQTGDNSKTALWLAVMLASGAALICAAFYSRKKKYNQ</sequence>
<keyword evidence="1" id="KW-1133">Transmembrane helix</keyword>
<gene>
    <name evidence="3" type="ORF">OCV51_06155</name>
</gene>
<keyword evidence="4" id="KW-1185">Reference proteome</keyword>
<keyword evidence="1" id="KW-0472">Membrane</keyword>
<evidence type="ECO:0000256" key="1">
    <source>
        <dbReference type="SAM" id="Phobius"/>
    </source>
</evidence>
<dbReference type="Proteomes" id="UP001652394">
    <property type="component" value="Unassembled WGS sequence"/>
</dbReference>
<accession>A0ABT2TBI3</accession>
<dbReference type="Gene3D" id="2.160.20.20">
    <property type="match status" value="1"/>
</dbReference>
<feature type="signal peptide" evidence="2">
    <location>
        <begin position="1"/>
        <end position="27"/>
    </location>
</feature>
<keyword evidence="1" id="KW-0812">Transmembrane</keyword>
<comment type="caution">
    <text evidence="3">The sequence shown here is derived from an EMBL/GenBank/DDBJ whole genome shotgun (WGS) entry which is preliminary data.</text>
</comment>
<name>A0ABT2TBI3_9FIRM</name>
<evidence type="ECO:0000313" key="3">
    <source>
        <dbReference type="EMBL" id="MCU6747237.1"/>
    </source>
</evidence>
<feature type="chain" id="PRO_5046940081" description="Gram-positive cocci surface proteins LPxTG domain-containing protein" evidence="2">
    <location>
        <begin position="28"/>
        <end position="708"/>
    </location>
</feature>